<keyword evidence="3" id="KW-1185">Reference proteome</keyword>
<sequence>MKFSTLKFPGLFDCFLIFCLILINLLAGISLLMPSLQHLVGATSFTTFRTHGIGWLHWLCWFGVLCHVLSYFKALRIPALMLANILGIGSCLWFIFLPNWFVFPTILLLFTIYLFLATIKNQKHFKATHRTGVSL</sequence>
<dbReference type="STRING" id="1423726.FC07_GL000717"/>
<name>A0A0R1GRV4_9LACO</name>
<feature type="transmembrane region" description="Helical" evidence="1">
    <location>
        <begin position="53"/>
        <end position="72"/>
    </location>
</feature>
<evidence type="ECO:0000313" key="3">
    <source>
        <dbReference type="Proteomes" id="UP000051461"/>
    </source>
</evidence>
<dbReference type="Proteomes" id="UP000051461">
    <property type="component" value="Unassembled WGS sequence"/>
</dbReference>
<evidence type="ECO:0000256" key="1">
    <source>
        <dbReference type="SAM" id="Phobius"/>
    </source>
</evidence>
<comment type="caution">
    <text evidence="2">The sequence shown here is derived from an EMBL/GenBank/DDBJ whole genome shotgun (WGS) entry which is preliminary data.</text>
</comment>
<keyword evidence="1" id="KW-0812">Transmembrane</keyword>
<keyword evidence="1" id="KW-0472">Membrane</keyword>
<dbReference type="RefSeq" id="WP_057905143.1">
    <property type="nucleotide sequence ID" value="NZ_AZDA01000093.1"/>
</dbReference>
<gene>
    <name evidence="2" type="ORF">FC07_GL000717</name>
</gene>
<protein>
    <submittedName>
        <fullName evidence="2">Uncharacterized protein</fullName>
    </submittedName>
</protein>
<organism evidence="2 3">
    <name type="scientific">Loigolactobacillus bifermentans DSM 20003</name>
    <dbReference type="NCBI Taxonomy" id="1423726"/>
    <lineage>
        <taxon>Bacteria</taxon>
        <taxon>Bacillati</taxon>
        <taxon>Bacillota</taxon>
        <taxon>Bacilli</taxon>
        <taxon>Lactobacillales</taxon>
        <taxon>Lactobacillaceae</taxon>
        <taxon>Loigolactobacillus</taxon>
    </lineage>
</organism>
<feature type="transmembrane region" description="Helical" evidence="1">
    <location>
        <begin position="79"/>
        <end position="96"/>
    </location>
</feature>
<evidence type="ECO:0000313" key="2">
    <source>
        <dbReference type="EMBL" id="KRK34154.1"/>
    </source>
</evidence>
<reference evidence="2 3" key="1">
    <citation type="journal article" date="2015" name="Genome Announc.">
        <title>Expanding the biotechnology potential of lactobacilli through comparative genomics of 213 strains and associated genera.</title>
        <authorList>
            <person name="Sun Z."/>
            <person name="Harris H.M."/>
            <person name="McCann A."/>
            <person name="Guo C."/>
            <person name="Argimon S."/>
            <person name="Zhang W."/>
            <person name="Yang X."/>
            <person name="Jeffery I.B."/>
            <person name="Cooney J.C."/>
            <person name="Kagawa T.F."/>
            <person name="Liu W."/>
            <person name="Song Y."/>
            <person name="Salvetti E."/>
            <person name="Wrobel A."/>
            <person name="Rasinkangas P."/>
            <person name="Parkhill J."/>
            <person name="Rea M.C."/>
            <person name="O'Sullivan O."/>
            <person name="Ritari J."/>
            <person name="Douillard F.P."/>
            <person name="Paul Ross R."/>
            <person name="Yang R."/>
            <person name="Briner A.E."/>
            <person name="Felis G.E."/>
            <person name="de Vos W.M."/>
            <person name="Barrangou R."/>
            <person name="Klaenhammer T.R."/>
            <person name="Caufield P.W."/>
            <person name="Cui Y."/>
            <person name="Zhang H."/>
            <person name="O'Toole P.W."/>
        </authorList>
    </citation>
    <scope>NUCLEOTIDE SEQUENCE [LARGE SCALE GENOMIC DNA]</scope>
    <source>
        <strain evidence="2 3">DSM 20003</strain>
    </source>
</reference>
<dbReference type="OrthoDB" id="2298636at2"/>
<feature type="transmembrane region" description="Helical" evidence="1">
    <location>
        <begin position="102"/>
        <end position="119"/>
    </location>
</feature>
<dbReference type="EMBL" id="AZDA01000093">
    <property type="protein sequence ID" value="KRK34154.1"/>
    <property type="molecule type" value="Genomic_DNA"/>
</dbReference>
<keyword evidence="1" id="KW-1133">Transmembrane helix</keyword>
<dbReference type="PATRIC" id="fig|1423726.3.peg.739"/>
<proteinExistence type="predicted"/>
<dbReference type="AlphaFoldDB" id="A0A0R1GRV4"/>
<accession>A0A0R1GRV4</accession>
<feature type="transmembrane region" description="Helical" evidence="1">
    <location>
        <begin position="12"/>
        <end position="33"/>
    </location>
</feature>